<reference evidence="1 2" key="1">
    <citation type="submission" date="2017-04" db="EMBL/GenBank/DDBJ databases">
        <title>Isolation of lytic bacteriophages infecting Pseudomonas strains for biocontrol of fish and shrimp spoilage during chilled storage.</title>
        <authorList>
            <person name="Yang Z."/>
            <person name="Tao X."/>
            <person name="Gao L."/>
            <person name="Rao S."/>
        </authorList>
    </citation>
    <scope>NUCLEOTIDE SEQUENCE [LARGE SCALE GENOMIC DNA]</scope>
</reference>
<evidence type="ECO:0000313" key="2">
    <source>
        <dbReference type="Proteomes" id="UP000248142"/>
    </source>
</evidence>
<gene>
    <name evidence="1" type="ORF">PspYZU01_41</name>
</gene>
<proteinExistence type="predicted"/>
<accession>A0A2U7N4W8</accession>
<sequence>MQQDYVVAVSGLKSLEDMTNLDAEIIANARMAINRTVDRARAASAREMRDQINFPARYLSGTNGRLRVSERATDTSLQAVITGRDRPTSLARFATTRDPAATRRQGGVRVTVDPGKSKFMRGAFLMRLNNNNLGLAIRLKDGERILNKSRMTRIGAGLYLLYGPSVDQVFRSVADDQAPKAADFLEAEFLRLMEL</sequence>
<dbReference type="EMBL" id="KY971609">
    <property type="protein sequence ID" value="ASD51926.1"/>
    <property type="molecule type" value="Genomic_DNA"/>
</dbReference>
<dbReference type="Proteomes" id="UP000248142">
    <property type="component" value="Segment"/>
</dbReference>
<evidence type="ECO:0000313" key="1">
    <source>
        <dbReference type="EMBL" id="ASD51926.1"/>
    </source>
</evidence>
<dbReference type="InterPro" id="IPR010633">
    <property type="entry name" value="Phage_lambda_GpZ"/>
</dbReference>
<dbReference type="Pfam" id="PF06763">
    <property type="entry name" value="Minor_tail_Z"/>
    <property type="match status" value="1"/>
</dbReference>
<name>A0A2U7N4W8_9CAUD</name>
<protein>
    <submittedName>
        <fullName evidence="1">Uncharacterized protein</fullName>
    </submittedName>
</protein>
<keyword evidence="2" id="KW-1185">Reference proteome</keyword>
<organism evidence="1 2">
    <name type="scientific">Pseudomonas phage PspYZU01</name>
    <dbReference type="NCBI Taxonomy" id="1983555"/>
    <lineage>
        <taxon>Viruses</taxon>
        <taxon>Duplodnaviria</taxon>
        <taxon>Heunggongvirae</taxon>
        <taxon>Uroviricota</taxon>
        <taxon>Caudoviricetes</taxon>
        <taxon>Casjensviridae</taxon>
        <taxon>Phobosvirus</taxon>
        <taxon>Phobosvirus PspYZU01</taxon>
    </lineage>
</organism>